<comment type="similarity">
    <text evidence="1">Belongs to the SMP-30/CGR1 family.</text>
</comment>
<keyword evidence="4" id="KW-1185">Reference proteome</keyword>
<feature type="domain" description="SMP-30/Gluconolactonase/LRE-like region" evidence="2">
    <location>
        <begin position="16"/>
        <end position="255"/>
    </location>
</feature>
<dbReference type="Proteomes" id="UP001629214">
    <property type="component" value="Unassembled WGS sequence"/>
</dbReference>
<dbReference type="InterPro" id="IPR013658">
    <property type="entry name" value="SGL"/>
</dbReference>
<accession>A0ABW8Z4Q5</accession>
<dbReference type="RefSeq" id="WP_408165515.1">
    <property type="nucleotide sequence ID" value="NZ_JAQQFR010000002.1"/>
</dbReference>
<proteinExistence type="inferred from homology"/>
<dbReference type="PRINTS" id="PR01790">
    <property type="entry name" value="SMP30FAMILY"/>
</dbReference>
<dbReference type="SUPFAM" id="SSF63829">
    <property type="entry name" value="Calcium-dependent phosphotriesterase"/>
    <property type="match status" value="1"/>
</dbReference>
<evidence type="ECO:0000259" key="2">
    <source>
        <dbReference type="Pfam" id="PF08450"/>
    </source>
</evidence>
<dbReference type="Gene3D" id="2.120.10.30">
    <property type="entry name" value="TolB, C-terminal domain"/>
    <property type="match status" value="1"/>
</dbReference>
<organism evidence="3 4">
    <name type="scientific">Herbaspirillum rhizosphaerae</name>
    <dbReference type="NCBI Taxonomy" id="346179"/>
    <lineage>
        <taxon>Bacteria</taxon>
        <taxon>Pseudomonadati</taxon>
        <taxon>Pseudomonadota</taxon>
        <taxon>Betaproteobacteria</taxon>
        <taxon>Burkholderiales</taxon>
        <taxon>Oxalobacteraceae</taxon>
        <taxon>Herbaspirillum</taxon>
    </lineage>
</organism>
<comment type="caution">
    <text evidence="3">The sequence shown here is derived from an EMBL/GenBank/DDBJ whole genome shotgun (WGS) entry which is preliminary data.</text>
</comment>
<dbReference type="PANTHER" id="PTHR10907:SF47">
    <property type="entry name" value="REGUCALCIN"/>
    <property type="match status" value="1"/>
</dbReference>
<name>A0ABW8Z4Q5_9BURK</name>
<evidence type="ECO:0000313" key="3">
    <source>
        <dbReference type="EMBL" id="MFL9877323.1"/>
    </source>
</evidence>
<sequence length="294" mass="32146">MTASVPGCVWPVGAELGEGPIWHAQDKAVYFVDIKGKAIHRCAADGSERQSWPTPHAPGFIAPCDDGSFICGLQGGLYRFNRDSKDFSLIQPVEQHLPGNRVNDGFVDGQGRLWFGTMDNEESRPSGVLYRWERSRGMQAQDRGYVITNGPAMSPDGKTLYHTDTLQRTVYAFDVDAAGTLSRKRPFVQIEGTGYPDGMAVDAEGFLWVALFGGWRIERFSPSGELAGVIPFPCANVTKLVFGGNDLRTVHVTTAWKGLSSEERARQPLAGGLFSFIADTPGLAQHHLSTEVKK</sequence>
<reference evidence="3 4" key="1">
    <citation type="journal article" date="2024" name="Chem. Sci.">
        <title>Discovery of megapolipeptins by genome mining of a Burkholderiales bacteria collection.</title>
        <authorList>
            <person name="Paulo B.S."/>
            <person name="Recchia M.J.J."/>
            <person name="Lee S."/>
            <person name="Fergusson C.H."/>
            <person name="Romanowski S.B."/>
            <person name="Hernandez A."/>
            <person name="Krull N."/>
            <person name="Liu D.Y."/>
            <person name="Cavanagh H."/>
            <person name="Bos A."/>
            <person name="Gray C.A."/>
            <person name="Murphy B.T."/>
            <person name="Linington R.G."/>
            <person name="Eustaquio A.S."/>
        </authorList>
    </citation>
    <scope>NUCLEOTIDE SEQUENCE [LARGE SCALE GENOMIC DNA]</scope>
    <source>
        <strain evidence="3 4">RL21-008-BIB-B</strain>
    </source>
</reference>
<gene>
    <name evidence="3" type="ORF">PQR63_02940</name>
</gene>
<dbReference type="EMBL" id="JAQQFR010000002">
    <property type="protein sequence ID" value="MFL9877323.1"/>
    <property type="molecule type" value="Genomic_DNA"/>
</dbReference>
<evidence type="ECO:0000313" key="4">
    <source>
        <dbReference type="Proteomes" id="UP001629214"/>
    </source>
</evidence>
<protein>
    <submittedName>
        <fullName evidence="3">SMP-30/gluconolactonase/LRE family protein</fullName>
    </submittedName>
</protein>
<dbReference type="Pfam" id="PF08450">
    <property type="entry name" value="SGL"/>
    <property type="match status" value="1"/>
</dbReference>
<dbReference type="InterPro" id="IPR011042">
    <property type="entry name" value="6-blade_b-propeller_TolB-like"/>
</dbReference>
<dbReference type="PANTHER" id="PTHR10907">
    <property type="entry name" value="REGUCALCIN"/>
    <property type="match status" value="1"/>
</dbReference>
<dbReference type="InterPro" id="IPR005511">
    <property type="entry name" value="SMP-30"/>
</dbReference>
<evidence type="ECO:0000256" key="1">
    <source>
        <dbReference type="ARBA" id="ARBA00008853"/>
    </source>
</evidence>